<dbReference type="Pfam" id="PF13155">
    <property type="entry name" value="Toprim_2"/>
    <property type="match status" value="1"/>
</dbReference>
<accession>A0ABV5GP10</accession>
<dbReference type="EMBL" id="JBHMEY010000035">
    <property type="protein sequence ID" value="MFB9097118.1"/>
    <property type="molecule type" value="Genomic_DNA"/>
</dbReference>
<dbReference type="SUPFAM" id="SSF56731">
    <property type="entry name" value="DNA primase core"/>
    <property type="match status" value="1"/>
</dbReference>
<evidence type="ECO:0000256" key="3">
    <source>
        <dbReference type="ARBA" id="ARBA00022833"/>
    </source>
</evidence>
<keyword evidence="2" id="KW-0863">Zinc-finger</keyword>
<keyword evidence="6" id="KW-1185">Reference proteome</keyword>
<dbReference type="SUPFAM" id="SSF52540">
    <property type="entry name" value="P-loop containing nucleoside triphosphate hydrolases"/>
    <property type="match status" value="1"/>
</dbReference>
<proteinExistence type="predicted"/>
<gene>
    <name evidence="5" type="ORF">ACFFVF_11360</name>
</gene>
<evidence type="ECO:0000256" key="2">
    <source>
        <dbReference type="ARBA" id="ARBA00022771"/>
    </source>
</evidence>
<reference evidence="5 6" key="1">
    <citation type="submission" date="2024-09" db="EMBL/GenBank/DDBJ databases">
        <authorList>
            <person name="Sun Q."/>
            <person name="Mori K."/>
        </authorList>
    </citation>
    <scope>NUCLEOTIDE SEQUENCE [LARGE SCALE GENOMIC DNA]</scope>
    <source>
        <strain evidence="5 6">CECT 7955</strain>
    </source>
</reference>
<dbReference type="InterPro" id="IPR036977">
    <property type="entry name" value="DNA_primase_Znf_CHC2"/>
</dbReference>
<dbReference type="RefSeq" id="WP_236457290.1">
    <property type="nucleotide sequence ID" value="NZ_CBCSGE010000048.1"/>
</dbReference>
<evidence type="ECO:0000259" key="4">
    <source>
        <dbReference type="SMART" id="SM00400"/>
    </source>
</evidence>
<comment type="caution">
    <text evidence="5">The sequence shown here is derived from an EMBL/GenBank/DDBJ whole genome shotgun (WGS) entry which is preliminary data.</text>
</comment>
<name>A0ABV5GP10_9FLAO</name>
<dbReference type="Gene3D" id="3.40.1360.10">
    <property type="match status" value="1"/>
</dbReference>
<dbReference type="InterPro" id="IPR002694">
    <property type="entry name" value="Znf_CHC2"/>
</dbReference>
<dbReference type="SMART" id="SM00400">
    <property type="entry name" value="ZnF_CHCC"/>
    <property type="match status" value="1"/>
</dbReference>
<dbReference type="InterPro" id="IPR027417">
    <property type="entry name" value="P-loop_NTPase"/>
</dbReference>
<keyword evidence="3" id="KW-0862">Zinc</keyword>
<sequence>MSIEEIKSRLTIAEVLQHYNLNPNKNNMLRCPFHEDKTASLQVSFTQNKYKCHACDKKGDVIQFVQDYEKLTKHEAILKCASLANESMSQLQPIPTTTAKHITHNLEHITFLEKMYLSFRKAIFNSPPAKEYCSSRNLDFEKLDIGFNSGQFHHGARKDEKLINTCLEYGLLSKGGTNSRTGGQAYKPFGNRSIVFPLKNKENQIVSFYFRSIVTTSPPLEGCLKGGVVSKHFYLKNRQGLYPNYPNPDTKKLLLTEAIIDTASLLQIDAIAANYSLLTCYGTNGLNEEILNALKPLKQLEEIIFFFDGDKAGNEAVTKYAEILRELHPKAKISQVETPQEEDINSLLQGHESEILTHLIEQRKDVIATTRETKQEAISSFSIEDTSHFNGELAKQTIKVEPKQEVQKATPESKKQITNNGQPITFLQQENLLQELNKLIEQSGIVGEENSRLLLFIIASSYKTKQPLHAIVQGSSGSGKTHLISKIADIIPQEDVLRFTRITESSLYNWGEYELVNKLLIIEDLDGLKEEAMFAMRELISNQRLSSSVSIKDKKGNIKSTKKEVKGVFSSLSATTKGEIYEDNMSRSFLLAIDESTAQSRRIIDYQNKKYAGEIEPKDQEKARNKLQQIVRALQNYDVINPYATKLELPQEVHKIRRLNEMFQSIVRQITLLNQRDRALKNDKLITQIEDLQQATEVLFESIILKVDELDGSLRQFFEKLKKHLKTQEKDFTQREIRQAFNMSKSQCSRFIIQLVELEYLITMNKGNLRKICYKVDYWDDYQKLRIKIKEKLLLQIEKLRPNTTE</sequence>
<dbReference type="InterPro" id="IPR037068">
    <property type="entry name" value="DNA_primase_core_N_sf"/>
</dbReference>
<organism evidence="5 6">
    <name type="scientific">Flavobacterium jumunjinense</name>
    <dbReference type="NCBI Taxonomy" id="998845"/>
    <lineage>
        <taxon>Bacteria</taxon>
        <taxon>Pseudomonadati</taxon>
        <taxon>Bacteroidota</taxon>
        <taxon>Flavobacteriia</taxon>
        <taxon>Flavobacteriales</taxon>
        <taxon>Flavobacteriaceae</taxon>
        <taxon>Flavobacterium</taxon>
    </lineage>
</organism>
<dbReference type="PANTHER" id="PTHR30313">
    <property type="entry name" value="DNA PRIMASE"/>
    <property type="match status" value="1"/>
</dbReference>
<dbReference type="SUPFAM" id="SSF57783">
    <property type="entry name" value="Zinc beta-ribbon"/>
    <property type="match status" value="1"/>
</dbReference>
<feature type="domain" description="Zinc finger CHC2-type" evidence="4">
    <location>
        <begin position="27"/>
        <end position="81"/>
    </location>
</feature>
<evidence type="ECO:0000313" key="6">
    <source>
        <dbReference type="Proteomes" id="UP001589607"/>
    </source>
</evidence>
<dbReference type="Gene3D" id="3.90.580.10">
    <property type="entry name" value="Zinc finger, CHC2-type domain"/>
    <property type="match status" value="1"/>
</dbReference>
<dbReference type="Proteomes" id="UP001589607">
    <property type="component" value="Unassembled WGS sequence"/>
</dbReference>
<dbReference type="PANTHER" id="PTHR30313:SF2">
    <property type="entry name" value="DNA PRIMASE"/>
    <property type="match status" value="1"/>
</dbReference>
<dbReference type="Gene3D" id="3.90.980.10">
    <property type="entry name" value="DNA primase, catalytic core, N-terminal domain"/>
    <property type="match status" value="1"/>
</dbReference>
<keyword evidence="1" id="KW-0479">Metal-binding</keyword>
<dbReference type="InterPro" id="IPR050219">
    <property type="entry name" value="DnaG_primase"/>
</dbReference>
<dbReference type="Pfam" id="PF01807">
    <property type="entry name" value="Zn_ribbon_DnaG"/>
    <property type="match status" value="1"/>
</dbReference>
<evidence type="ECO:0000313" key="5">
    <source>
        <dbReference type="EMBL" id="MFB9097118.1"/>
    </source>
</evidence>
<protein>
    <submittedName>
        <fullName evidence="5">CHC2 zinc finger domain-containing protein</fullName>
    </submittedName>
</protein>
<evidence type="ECO:0000256" key="1">
    <source>
        <dbReference type="ARBA" id="ARBA00022723"/>
    </source>
</evidence>